<dbReference type="EMBL" id="AGSI01000001">
    <property type="protein sequence ID" value="EIE27315.1"/>
    <property type="molecule type" value="Genomic_DNA"/>
</dbReference>
<dbReference type="GeneID" id="17045330"/>
<feature type="transmembrane region" description="Helical" evidence="10">
    <location>
        <begin position="652"/>
        <end position="674"/>
    </location>
</feature>
<evidence type="ECO:0000256" key="2">
    <source>
        <dbReference type="ARBA" id="ARBA00004653"/>
    </source>
</evidence>
<keyword evidence="7 10" id="KW-1133">Transmembrane helix</keyword>
<dbReference type="PANTHER" id="PTHR10766">
    <property type="entry name" value="TRANSMEMBRANE 9 SUPERFAMILY PROTEIN"/>
    <property type="match status" value="1"/>
</dbReference>
<evidence type="ECO:0000256" key="10">
    <source>
        <dbReference type="RuleBase" id="RU363079"/>
    </source>
</evidence>
<name>I0Z9J6_COCSC</name>
<dbReference type="GO" id="GO:0000139">
    <property type="term" value="C:Golgi membrane"/>
    <property type="evidence" value="ECO:0007669"/>
    <property type="project" value="UniProtKB-SubCell"/>
</dbReference>
<comment type="caution">
    <text evidence="11">The sequence shown here is derived from an EMBL/GenBank/DDBJ whole genome shotgun (WGS) entry which is preliminary data.</text>
</comment>
<dbReference type="Proteomes" id="UP000007264">
    <property type="component" value="Unassembled WGS sequence"/>
</dbReference>
<evidence type="ECO:0000313" key="12">
    <source>
        <dbReference type="Proteomes" id="UP000007264"/>
    </source>
</evidence>
<sequence>MGAGLMRAAVVLSFFSCSFAYYLPGTYPQEFFLGQTLQAEVNSLTSSETELPYNYYSLPFCKPPEGVKKSINTINPGTILMGTRIENSPYNFSMLVEEKTKLACQPEGFYGPLTEREVVDLREKIDQHYRVRLILDNLPITTYDLEENPESIRPGYEIGISVDGKYYLNNHLMFKILVHKTNGQYTRARKNMAELEAAAVVEVRTIHPTEHSTVATTLGDLAGSAVGGESDEPMYMVVGFEVMACSIARVAGQKPKDISCIDTLEGKPPAPQEITKDAKLVYTYDVYWELSDISWASRWDAYLRMPGGRVHWFSILNSLMVVVVMSSIVAMIMMRTIRRDLQRYENLLGDTSAKDDVEESGWKMVSGDVFRSPKSAMLLCVQLGSGVQIILSSFITLFFAALGFLSPASRGALLTAMLVMYLLLALGAGFASVWLWGLIQRSYDGWSGVAWRVASYFPGITLATLSCLNVLLVHTGSSGAIPLTAFFSLISLWFIISIPLCFSGGIIATKQEIKAYPTRTNQIPRHIPPPHWASHPVVLFLAAGLLPFGTIFVELYFAMTSIWQGYFYYIFGFCFVVGMLTVLITIEVAIVCTYVQLCAEDYLWWWRSFHRGGSVAVYIGIYSIGFLVNTLHSLSGLVSVLLYLSYMALVMWGIYLAMGTVGFFASLLFTYKIFSAVKAD</sequence>
<evidence type="ECO:0000256" key="8">
    <source>
        <dbReference type="ARBA" id="ARBA00023034"/>
    </source>
</evidence>
<feature type="transmembrane region" description="Helical" evidence="10">
    <location>
        <begin position="376"/>
        <end position="405"/>
    </location>
</feature>
<feature type="transmembrane region" description="Helical" evidence="10">
    <location>
        <begin position="566"/>
        <end position="595"/>
    </location>
</feature>
<dbReference type="AlphaFoldDB" id="I0Z9J6"/>
<dbReference type="RefSeq" id="XP_005651859.1">
    <property type="nucleotide sequence ID" value="XM_005651802.1"/>
</dbReference>
<feature type="transmembrane region" description="Helical" evidence="10">
    <location>
        <begin position="615"/>
        <end position="646"/>
    </location>
</feature>
<dbReference type="OrthoDB" id="1666796at2759"/>
<dbReference type="PANTHER" id="PTHR10766:SF55">
    <property type="entry name" value="TRANSMEMBRANE 9 SUPERFAMILY MEMBER 4"/>
    <property type="match status" value="1"/>
</dbReference>
<evidence type="ECO:0000256" key="9">
    <source>
        <dbReference type="ARBA" id="ARBA00023136"/>
    </source>
</evidence>
<gene>
    <name evidence="11" type="ORF">COCSUDRAFT_52126</name>
</gene>
<dbReference type="GO" id="GO:0010008">
    <property type="term" value="C:endosome membrane"/>
    <property type="evidence" value="ECO:0007669"/>
    <property type="project" value="UniProtKB-SubCell"/>
</dbReference>
<feature type="transmembrane region" description="Helical" evidence="10">
    <location>
        <begin position="485"/>
        <end position="509"/>
    </location>
</feature>
<keyword evidence="4 10" id="KW-0812">Transmembrane</keyword>
<keyword evidence="8" id="KW-0333">Golgi apparatus</keyword>
<evidence type="ECO:0000256" key="5">
    <source>
        <dbReference type="ARBA" id="ARBA00022729"/>
    </source>
</evidence>
<keyword evidence="9 10" id="KW-0472">Membrane</keyword>
<evidence type="ECO:0000256" key="7">
    <source>
        <dbReference type="ARBA" id="ARBA00022989"/>
    </source>
</evidence>
<dbReference type="InterPro" id="IPR004240">
    <property type="entry name" value="EMP70"/>
</dbReference>
<feature type="transmembrane region" description="Helical" evidence="10">
    <location>
        <begin position="411"/>
        <end position="437"/>
    </location>
</feature>
<reference evidence="11 12" key="1">
    <citation type="journal article" date="2012" name="Genome Biol.">
        <title>The genome of the polar eukaryotic microalga coccomyxa subellipsoidea reveals traits of cold adaptation.</title>
        <authorList>
            <person name="Blanc G."/>
            <person name="Agarkova I."/>
            <person name="Grimwood J."/>
            <person name="Kuo A."/>
            <person name="Brueggeman A."/>
            <person name="Dunigan D."/>
            <person name="Gurnon J."/>
            <person name="Ladunga I."/>
            <person name="Lindquist E."/>
            <person name="Lucas S."/>
            <person name="Pangilinan J."/>
            <person name="Proschold T."/>
            <person name="Salamov A."/>
            <person name="Schmutz J."/>
            <person name="Weeks D."/>
            <person name="Yamada T."/>
            <person name="Claverie J.M."/>
            <person name="Grigoriev I."/>
            <person name="Van Etten J."/>
            <person name="Lomsadze A."/>
            <person name="Borodovsky M."/>
        </authorList>
    </citation>
    <scope>NUCLEOTIDE SEQUENCE [LARGE SCALE GENOMIC DNA]</scope>
    <source>
        <strain evidence="11 12">C-169</strain>
    </source>
</reference>
<dbReference type="Pfam" id="PF02990">
    <property type="entry name" value="EMP70"/>
    <property type="match status" value="1"/>
</dbReference>
<comment type="similarity">
    <text evidence="3 10">Belongs to the nonaspanin (TM9SF) (TC 9.A.2) family.</text>
</comment>
<keyword evidence="6" id="KW-0967">Endosome</keyword>
<protein>
    <recommendedName>
        <fullName evidence="10">Transmembrane 9 superfamily member</fullName>
    </recommendedName>
</protein>
<keyword evidence="5 10" id="KW-0732">Signal</keyword>
<comment type="subcellular location">
    <subcellularLocation>
        <location evidence="1">Endosome membrane</location>
        <topology evidence="1">Multi-pass membrane protein</topology>
    </subcellularLocation>
    <subcellularLocation>
        <location evidence="2">Golgi apparatus membrane</location>
        <topology evidence="2">Multi-pass membrane protein</topology>
    </subcellularLocation>
</comment>
<evidence type="ECO:0000256" key="3">
    <source>
        <dbReference type="ARBA" id="ARBA00005227"/>
    </source>
</evidence>
<feature type="chain" id="PRO_5007362197" description="Transmembrane 9 superfamily member" evidence="10">
    <location>
        <begin position="21"/>
        <end position="680"/>
    </location>
</feature>
<evidence type="ECO:0000313" key="11">
    <source>
        <dbReference type="EMBL" id="EIE27315.1"/>
    </source>
</evidence>
<feature type="transmembrane region" description="Helical" evidence="10">
    <location>
        <begin position="312"/>
        <end position="334"/>
    </location>
</feature>
<evidence type="ECO:0000256" key="1">
    <source>
        <dbReference type="ARBA" id="ARBA00004337"/>
    </source>
</evidence>
<organism evidence="11 12">
    <name type="scientific">Coccomyxa subellipsoidea (strain C-169)</name>
    <name type="common">Green microalga</name>
    <dbReference type="NCBI Taxonomy" id="574566"/>
    <lineage>
        <taxon>Eukaryota</taxon>
        <taxon>Viridiplantae</taxon>
        <taxon>Chlorophyta</taxon>
        <taxon>core chlorophytes</taxon>
        <taxon>Trebouxiophyceae</taxon>
        <taxon>Trebouxiophyceae incertae sedis</taxon>
        <taxon>Coccomyxaceae</taxon>
        <taxon>Coccomyxa</taxon>
        <taxon>Coccomyxa subellipsoidea</taxon>
    </lineage>
</organism>
<accession>I0Z9J6</accession>
<feature type="transmembrane region" description="Helical" evidence="10">
    <location>
        <begin position="537"/>
        <end position="560"/>
    </location>
</feature>
<dbReference type="eggNOG" id="KOG1278">
    <property type="taxonomic scope" value="Eukaryota"/>
</dbReference>
<evidence type="ECO:0000256" key="4">
    <source>
        <dbReference type="ARBA" id="ARBA00022692"/>
    </source>
</evidence>
<feature type="signal peptide" evidence="10">
    <location>
        <begin position="1"/>
        <end position="20"/>
    </location>
</feature>
<feature type="transmembrane region" description="Helical" evidence="10">
    <location>
        <begin position="449"/>
        <end position="473"/>
    </location>
</feature>
<dbReference type="KEGG" id="csl:COCSUDRAFT_52126"/>
<proteinExistence type="inferred from homology"/>
<keyword evidence="12" id="KW-1185">Reference proteome</keyword>
<evidence type="ECO:0000256" key="6">
    <source>
        <dbReference type="ARBA" id="ARBA00022753"/>
    </source>
</evidence>
<dbReference type="GO" id="GO:0072657">
    <property type="term" value="P:protein localization to membrane"/>
    <property type="evidence" value="ECO:0007669"/>
    <property type="project" value="TreeGrafter"/>
</dbReference>